<keyword evidence="3" id="KW-1185">Reference proteome</keyword>
<accession>A0ABQ8X6Q6</accession>
<comment type="caution">
    <text evidence="2">The sequence shown here is derived from an EMBL/GenBank/DDBJ whole genome shotgun (WGS) entry which is preliminary data.</text>
</comment>
<name>A0ABQ8X6Q6_9EUKA</name>
<feature type="region of interest" description="Disordered" evidence="1">
    <location>
        <begin position="71"/>
        <end position="103"/>
    </location>
</feature>
<sequence>MNIESQVMEMEKNQKIDQNKKGKQSVTLNGTNPIKNIEITNGNLKKMKSNNHVTENIKVYEKEKKLIKEKKENSKLNIKQKIKNNNETGGSMNNSNNNDNKDKNKKIEKEKFSQKSHSSSILSTVSEEGTQLPNYDGFLVMSNQNQFTGGGVSSCTINATEAAFRLLGRPDRITKALIDEIIQIGSYYDSQTHNDFEILHQKMTRYNNSLQVISVEQKHIKDIHTIIDTLKNHSKQSKKPIAAICTKTPETITLYINMEENECVVFDSHSRKIHQGAAFIYFLTLQGMIKYLKQLLPIIQLDFDNNYQELILNSINITYIKLKNGFVGPFKANKEEKKQLLWEIRDFEQQNFKKQISDLKKKCYQFEELQKQNTEFEKEIQALNNNKQNLQNDNEKLRVKYSKKKKSIKDQNEKIKNDNKIISNILKKIKETENKKSLLEHKLEKTKLDQMKLKKKTMKIKSKELEKKKSHKNKKDVKKNKSEKKIKKRKKKNRNKQMKKREKRKRKKGRKKRGRERERERKKKRKKERKWERKRKRKKERKRERKRNRNRK</sequence>
<feature type="region of interest" description="Disordered" evidence="1">
    <location>
        <begin position="450"/>
        <end position="552"/>
    </location>
</feature>
<evidence type="ECO:0000256" key="1">
    <source>
        <dbReference type="SAM" id="MobiDB-lite"/>
    </source>
</evidence>
<feature type="compositionally biased region" description="Basic and acidic residues" evidence="1">
    <location>
        <begin position="9"/>
        <end position="20"/>
    </location>
</feature>
<proteinExistence type="predicted"/>
<dbReference type="Proteomes" id="UP001150062">
    <property type="component" value="Unassembled WGS sequence"/>
</dbReference>
<feature type="compositionally biased region" description="Low complexity" evidence="1">
    <location>
        <begin position="75"/>
        <end position="98"/>
    </location>
</feature>
<evidence type="ECO:0000313" key="2">
    <source>
        <dbReference type="EMBL" id="KAJ6228000.1"/>
    </source>
</evidence>
<reference evidence="2" key="1">
    <citation type="submission" date="2022-08" db="EMBL/GenBank/DDBJ databases">
        <title>Novel sulfate-reducing endosymbionts in the free-living metamonad Anaeramoeba.</title>
        <authorList>
            <person name="Jerlstrom-Hultqvist J."/>
            <person name="Cepicka I."/>
            <person name="Gallot-Lavallee L."/>
            <person name="Salas-Leiva D."/>
            <person name="Curtis B.A."/>
            <person name="Zahonova K."/>
            <person name="Pipaliya S."/>
            <person name="Dacks J."/>
            <person name="Roger A.J."/>
        </authorList>
    </citation>
    <scope>NUCLEOTIDE SEQUENCE</scope>
    <source>
        <strain evidence="2">Schooner1</strain>
    </source>
</reference>
<dbReference type="EMBL" id="JAOAOG010000331">
    <property type="protein sequence ID" value="KAJ6228000.1"/>
    <property type="molecule type" value="Genomic_DNA"/>
</dbReference>
<feature type="region of interest" description="Disordered" evidence="1">
    <location>
        <begin position="1"/>
        <end position="30"/>
    </location>
</feature>
<protein>
    <submittedName>
        <fullName evidence="2">Chascon</fullName>
    </submittedName>
</protein>
<gene>
    <name evidence="2" type="ORF">M0813_09415</name>
</gene>
<feature type="compositionally biased region" description="Basic residues" evidence="1">
    <location>
        <begin position="468"/>
        <end position="552"/>
    </location>
</feature>
<organism evidence="2 3">
    <name type="scientific">Anaeramoeba flamelloides</name>
    <dbReference type="NCBI Taxonomy" id="1746091"/>
    <lineage>
        <taxon>Eukaryota</taxon>
        <taxon>Metamonada</taxon>
        <taxon>Anaeramoebidae</taxon>
        <taxon>Anaeramoeba</taxon>
    </lineage>
</organism>
<evidence type="ECO:0000313" key="3">
    <source>
        <dbReference type="Proteomes" id="UP001150062"/>
    </source>
</evidence>